<dbReference type="PANTHER" id="PTHR10755">
    <property type="entry name" value="COPROPORPHYRINOGEN III OXIDASE, MITOCHONDRIAL"/>
    <property type="match status" value="1"/>
</dbReference>
<name>A0AAD7ULY1_9STRA</name>
<gene>
    <name evidence="2" type="ORF">CTAYLR_008730</name>
</gene>
<feature type="signal peptide" evidence="1">
    <location>
        <begin position="1"/>
        <end position="17"/>
    </location>
</feature>
<evidence type="ECO:0000313" key="3">
    <source>
        <dbReference type="Proteomes" id="UP001230188"/>
    </source>
</evidence>
<dbReference type="PRINTS" id="PR00073">
    <property type="entry name" value="COPRGNOXDASE"/>
</dbReference>
<dbReference type="SUPFAM" id="SSF102886">
    <property type="entry name" value="Coproporphyrinogen III oxidase"/>
    <property type="match status" value="1"/>
</dbReference>
<dbReference type="Pfam" id="PF01218">
    <property type="entry name" value="Coprogen_oxidas"/>
    <property type="match status" value="1"/>
</dbReference>
<evidence type="ECO:0000256" key="1">
    <source>
        <dbReference type="SAM" id="SignalP"/>
    </source>
</evidence>
<dbReference type="InterPro" id="IPR001260">
    <property type="entry name" value="Coprogen_oxidase_aer"/>
</dbReference>
<sequence>MLTLLVVLSALDDGAGGLQHHLLVSRFSKFLAEQQEELCAAIEALDASGQAFSRDAWSREDGSHGTARVLQGGDVVEKGGISTTFAVGVLSEERASAMRTRGRVVEAGNEYAATALSVVLHSRSPFVPTFRADARLFVVGEEAWFGGGADLTPSYLFEEDAVEWHAFWRDACGEHHSELYPRLKRWCDEYFYLPFRREHRGIGGIFFDDLDKTQLDDPESFARDVVAGFAPSWRAIVERRRDAAYTDAQRHWQLLRRGRYVEFNLLNDRGVRFGLSPDAIERVLVSAPPLVAWDYGRRDPPPDSEEARLLSVLKHPREW</sequence>
<organism evidence="2 3">
    <name type="scientific">Chrysophaeum taylorii</name>
    <dbReference type="NCBI Taxonomy" id="2483200"/>
    <lineage>
        <taxon>Eukaryota</taxon>
        <taxon>Sar</taxon>
        <taxon>Stramenopiles</taxon>
        <taxon>Ochrophyta</taxon>
        <taxon>Pelagophyceae</taxon>
        <taxon>Pelagomonadales</taxon>
        <taxon>Pelagomonadaceae</taxon>
        <taxon>Chrysophaeum</taxon>
    </lineage>
</organism>
<dbReference type="NCBIfam" id="NF003727">
    <property type="entry name" value="PRK05330.1"/>
    <property type="match status" value="1"/>
</dbReference>
<feature type="chain" id="PRO_5042094411" description="Coproporphyrinogen oxidase" evidence="1">
    <location>
        <begin position="18"/>
        <end position="319"/>
    </location>
</feature>
<proteinExistence type="predicted"/>
<dbReference type="GO" id="GO:0005737">
    <property type="term" value="C:cytoplasm"/>
    <property type="evidence" value="ECO:0007669"/>
    <property type="project" value="TreeGrafter"/>
</dbReference>
<dbReference type="EMBL" id="JAQMWT010000115">
    <property type="protein sequence ID" value="KAJ8610173.1"/>
    <property type="molecule type" value="Genomic_DNA"/>
</dbReference>
<evidence type="ECO:0000313" key="2">
    <source>
        <dbReference type="EMBL" id="KAJ8610173.1"/>
    </source>
</evidence>
<protein>
    <recommendedName>
        <fullName evidence="4">Coproporphyrinogen oxidase</fullName>
    </recommendedName>
</protein>
<dbReference type="PANTHER" id="PTHR10755:SF3">
    <property type="entry name" value="COPROPORPHYRINOGEN OXIDASE"/>
    <property type="match status" value="1"/>
</dbReference>
<keyword evidence="3" id="KW-1185">Reference proteome</keyword>
<dbReference type="InterPro" id="IPR036406">
    <property type="entry name" value="Coprogen_oxidase_aer_sf"/>
</dbReference>
<dbReference type="Gene3D" id="3.40.1500.10">
    <property type="entry name" value="Coproporphyrinogen III oxidase, aerobic"/>
    <property type="match status" value="1"/>
</dbReference>
<dbReference type="PIRSF" id="PIRSF000166">
    <property type="entry name" value="Coproporphyri_ox"/>
    <property type="match status" value="1"/>
</dbReference>
<reference evidence="2" key="1">
    <citation type="submission" date="2023-01" db="EMBL/GenBank/DDBJ databases">
        <title>Metagenome sequencing of chrysophaentin producing Chrysophaeum taylorii.</title>
        <authorList>
            <person name="Davison J."/>
            <person name="Bewley C."/>
        </authorList>
    </citation>
    <scope>NUCLEOTIDE SEQUENCE</scope>
    <source>
        <strain evidence="2">NIES-1699</strain>
    </source>
</reference>
<keyword evidence="1" id="KW-0732">Signal</keyword>
<dbReference type="Proteomes" id="UP001230188">
    <property type="component" value="Unassembled WGS sequence"/>
</dbReference>
<dbReference type="GO" id="GO:0004109">
    <property type="term" value="F:coproporphyrinogen oxidase activity"/>
    <property type="evidence" value="ECO:0007669"/>
    <property type="project" value="InterPro"/>
</dbReference>
<dbReference type="AlphaFoldDB" id="A0AAD7ULY1"/>
<dbReference type="GO" id="GO:0006782">
    <property type="term" value="P:protoporphyrinogen IX biosynthetic process"/>
    <property type="evidence" value="ECO:0007669"/>
    <property type="project" value="TreeGrafter"/>
</dbReference>
<evidence type="ECO:0008006" key="4">
    <source>
        <dbReference type="Google" id="ProtNLM"/>
    </source>
</evidence>
<accession>A0AAD7ULY1</accession>
<comment type="caution">
    <text evidence="2">The sequence shown here is derived from an EMBL/GenBank/DDBJ whole genome shotgun (WGS) entry which is preliminary data.</text>
</comment>